<dbReference type="PATRIC" id="fig|993517.3.peg.3930"/>
<name>K5DEQ6_RHOBT</name>
<proteinExistence type="predicted"/>
<dbReference type="SUPFAM" id="SSF49879">
    <property type="entry name" value="SMAD/FHA domain"/>
    <property type="match status" value="1"/>
</dbReference>
<protein>
    <submittedName>
        <fullName evidence="2">FHA domain containing protein</fullName>
    </submittedName>
</protein>
<feature type="domain" description="FHA" evidence="1">
    <location>
        <begin position="54"/>
        <end position="103"/>
    </location>
</feature>
<evidence type="ECO:0000259" key="1">
    <source>
        <dbReference type="PROSITE" id="PS50006"/>
    </source>
</evidence>
<sequence length="249" mass="27697">MEVSYIIRRLPCFSPTPNNRKHHSRSRPAVSSVTIKVLHGADRGKVFEGIEPPLTIGREEGNDIQLNDERVSRCHLKIQRDNERLVLTDLDSTNGTKVNGTECQLKILRHGDLVAVGRSLLLLGSEEQIAARLQAIGGGSKGAIQRDVKSSDESMAVDLRQDPKSPVPVDALHVEDLPAIPDDLTPGQKAQLCEILDYLQSRLERLIESATTQEDSEQVVLQQAAWQRLLDVQSRLATLNRKITDPQWP</sequence>
<dbReference type="Gene3D" id="2.60.200.20">
    <property type="match status" value="1"/>
</dbReference>
<dbReference type="Proteomes" id="UP000007993">
    <property type="component" value="Unassembled WGS sequence"/>
</dbReference>
<dbReference type="PROSITE" id="PS50006">
    <property type="entry name" value="FHA_DOMAIN"/>
    <property type="match status" value="1"/>
</dbReference>
<evidence type="ECO:0000313" key="3">
    <source>
        <dbReference type="Proteomes" id="UP000007993"/>
    </source>
</evidence>
<evidence type="ECO:0000313" key="2">
    <source>
        <dbReference type="EMBL" id="EKK00948.1"/>
    </source>
</evidence>
<dbReference type="EMBL" id="AMCW01000107">
    <property type="protein sequence ID" value="EKK00948.1"/>
    <property type="molecule type" value="Genomic_DNA"/>
</dbReference>
<dbReference type="AlphaFoldDB" id="K5DEQ6"/>
<dbReference type="InterPro" id="IPR008984">
    <property type="entry name" value="SMAD_FHA_dom_sf"/>
</dbReference>
<comment type="caution">
    <text evidence="2">The sequence shown here is derived from an EMBL/GenBank/DDBJ whole genome shotgun (WGS) entry which is preliminary data.</text>
</comment>
<accession>K5DEQ6</accession>
<dbReference type="PANTHER" id="PTHR23308">
    <property type="entry name" value="NUCLEAR INHIBITOR OF PROTEIN PHOSPHATASE-1"/>
    <property type="match status" value="1"/>
</dbReference>
<reference evidence="2 3" key="1">
    <citation type="journal article" date="2013" name="Mar. Genomics">
        <title>Expression of sulfatases in Rhodopirellula baltica and the diversity of sulfatases in the genus Rhodopirellula.</title>
        <authorList>
            <person name="Wegner C.E."/>
            <person name="Richter-Heitmann T."/>
            <person name="Klindworth A."/>
            <person name="Klockow C."/>
            <person name="Richter M."/>
            <person name="Achstetter T."/>
            <person name="Glockner F.O."/>
            <person name="Harder J."/>
        </authorList>
    </citation>
    <scope>NUCLEOTIDE SEQUENCE [LARGE SCALE GENOMIC DNA]</scope>
    <source>
        <strain evidence="2 3">SH28</strain>
    </source>
</reference>
<dbReference type="Pfam" id="PF00498">
    <property type="entry name" value="FHA"/>
    <property type="match status" value="1"/>
</dbReference>
<dbReference type="CDD" id="cd00060">
    <property type="entry name" value="FHA"/>
    <property type="match status" value="1"/>
</dbReference>
<gene>
    <name evidence="2" type="ORF">RBSH_03622</name>
</gene>
<organism evidence="2 3">
    <name type="scientific">Rhodopirellula baltica SH28</name>
    <dbReference type="NCBI Taxonomy" id="993517"/>
    <lineage>
        <taxon>Bacteria</taxon>
        <taxon>Pseudomonadati</taxon>
        <taxon>Planctomycetota</taxon>
        <taxon>Planctomycetia</taxon>
        <taxon>Pirellulales</taxon>
        <taxon>Pirellulaceae</taxon>
        <taxon>Rhodopirellula</taxon>
    </lineage>
</organism>
<dbReference type="InterPro" id="IPR050923">
    <property type="entry name" value="Cell_Proc_Reg/RNA_Proc"/>
</dbReference>
<dbReference type="InterPro" id="IPR000253">
    <property type="entry name" value="FHA_dom"/>
</dbReference>
<dbReference type="SMART" id="SM00240">
    <property type="entry name" value="FHA"/>
    <property type="match status" value="1"/>
</dbReference>